<evidence type="ECO:0000256" key="6">
    <source>
        <dbReference type="ARBA" id="ARBA00022989"/>
    </source>
</evidence>
<evidence type="ECO:0000256" key="5">
    <source>
        <dbReference type="ARBA" id="ARBA00022692"/>
    </source>
</evidence>
<evidence type="ECO:0000256" key="2">
    <source>
        <dbReference type="ARBA" id="ARBA00009765"/>
    </source>
</evidence>
<dbReference type="GO" id="GO:0000287">
    <property type="term" value="F:magnesium ion binding"/>
    <property type="evidence" value="ECO:0007669"/>
    <property type="project" value="TreeGrafter"/>
</dbReference>
<dbReference type="Pfam" id="PF01544">
    <property type="entry name" value="CorA"/>
    <property type="match status" value="1"/>
</dbReference>
<reference evidence="10" key="1">
    <citation type="submission" date="2023-06" db="EMBL/GenBank/DDBJ databases">
        <authorList>
            <person name="Noh H."/>
        </authorList>
    </citation>
    <scope>NUCLEOTIDE SEQUENCE</scope>
    <source>
        <strain evidence="10">DUCC20226</strain>
    </source>
</reference>
<gene>
    <name evidence="10" type="ORF">N8I77_007458</name>
</gene>
<comment type="similarity">
    <text evidence="2">Belongs to the CorA metal ion transporter (MIT) (TC 1.A.35) family.</text>
</comment>
<feature type="compositionally biased region" description="Basic residues" evidence="8">
    <location>
        <begin position="272"/>
        <end position="281"/>
    </location>
</feature>
<dbReference type="Gene3D" id="3.30.460.20">
    <property type="entry name" value="CorA soluble domain-like"/>
    <property type="match status" value="1"/>
</dbReference>
<dbReference type="AlphaFoldDB" id="A0AAD9W3G4"/>
<accession>A0AAD9W3G4</accession>
<dbReference type="Gene3D" id="1.20.58.340">
    <property type="entry name" value="Magnesium transport protein CorA, transmembrane region"/>
    <property type="match status" value="2"/>
</dbReference>
<keyword evidence="3" id="KW-0813">Transport</keyword>
<protein>
    <submittedName>
        <fullName evidence="10">Uncharacterized protein</fullName>
    </submittedName>
</protein>
<dbReference type="Proteomes" id="UP001265746">
    <property type="component" value="Unassembled WGS sequence"/>
</dbReference>
<proteinExistence type="inferred from homology"/>
<feature type="transmembrane region" description="Helical" evidence="9">
    <location>
        <begin position="591"/>
        <end position="611"/>
    </location>
</feature>
<evidence type="ECO:0000256" key="1">
    <source>
        <dbReference type="ARBA" id="ARBA00004651"/>
    </source>
</evidence>
<dbReference type="EMBL" id="JAUJFL010000004">
    <property type="protein sequence ID" value="KAK2604537.1"/>
    <property type="molecule type" value="Genomic_DNA"/>
</dbReference>
<evidence type="ECO:0000256" key="8">
    <source>
        <dbReference type="SAM" id="MobiDB-lite"/>
    </source>
</evidence>
<dbReference type="GO" id="GO:0015095">
    <property type="term" value="F:magnesium ion transmembrane transporter activity"/>
    <property type="evidence" value="ECO:0007669"/>
    <property type="project" value="TreeGrafter"/>
</dbReference>
<comment type="caution">
    <text evidence="10">The sequence shown here is derived from an EMBL/GenBank/DDBJ whole genome shotgun (WGS) entry which is preliminary data.</text>
</comment>
<dbReference type="SUPFAM" id="SSF144083">
    <property type="entry name" value="Magnesium transport protein CorA, transmembrane region"/>
    <property type="match status" value="1"/>
</dbReference>
<feature type="transmembrane region" description="Helical" evidence="9">
    <location>
        <begin position="561"/>
        <end position="579"/>
    </location>
</feature>
<dbReference type="PANTHER" id="PTHR46494:SF1">
    <property type="entry name" value="CORA FAMILY METAL ION TRANSPORTER (EUROFUNG)"/>
    <property type="match status" value="1"/>
</dbReference>
<feature type="compositionally biased region" description="Polar residues" evidence="8">
    <location>
        <begin position="14"/>
        <end position="25"/>
    </location>
</feature>
<dbReference type="SUPFAM" id="SSF143865">
    <property type="entry name" value="CorA soluble domain-like"/>
    <property type="match status" value="1"/>
</dbReference>
<evidence type="ECO:0000313" key="10">
    <source>
        <dbReference type="EMBL" id="KAK2604537.1"/>
    </source>
</evidence>
<keyword evidence="4" id="KW-1003">Cell membrane</keyword>
<keyword evidence="6 9" id="KW-1133">Transmembrane helix</keyword>
<dbReference type="InterPro" id="IPR002523">
    <property type="entry name" value="MgTranspt_CorA/ZnTranspt_ZntB"/>
</dbReference>
<dbReference type="GO" id="GO:0005886">
    <property type="term" value="C:plasma membrane"/>
    <property type="evidence" value="ECO:0007669"/>
    <property type="project" value="UniProtKB-SubCell"/>
</dbReference>
<dbReference type="InterPro" id="IPR045861">
    <property type="entry name" value="CorA_cytoplasmic_dom"/>
</dbReference>
<evidence type="ECO:0000256" key="3">
    <source>
        <dbReference type="ARBA" id="ARBA00022448"/>
    </source>
</evidence>
<keyword evidence="7 9" id="KW-0472">Membrane</keyword>
<evidence type="ECO:0000313" key="11">
    <source>
        <dbReference type="Proteomes" id="UP001265746"/>
    </source>
</evidence>
<evidence type="ECO:0000256" key="9">
    <source>
        <dbReference type="SAM" id="Phobius"/>
    </source>
</evidence>
<dbReference type="GO" id="GO:0015087">
    <property type="term" value="F:cobalt ion transmembrane transporter activity"/>
    <property type="evidence" value="ECO:0007669"/>
    <property type="project" value="TreeGrafter"/>
</dbReference>
<name>A0AAD9W3G4_PHOAM</name>
<evidence type="ECO:0000256" key="7">
    <source>
        <dbReference type="ARBA" id="ARBA00023136"/>
    </source>
</evidence>
<feature type="region of interest" description="Disordered" evidence="8">
    <location>
        <begin position="74"/>
        <end position="93"/>
    </location>
</feature>
<evidence type="ECO:0000256" key="4">
    <source>
        <dbReference type="ARBA" id="ARBA00022475"/>
    </source>
</evidence>
<keyword evidence="5 9" id="KW-0812">Transmembrane</keyword>
<dbReference type="InterPro" id="IPR045863">
    <property type="entry name" value="CorA_TM1_TM2"/>
</dbReference>
<sequence>MPNKTWACYRKPGNMSQQPGPQPGTTARDFAVPLAPINTSISEPSDASAPAPVPETPARTAQRVHYEMEADSNAGLIRPPTNSPRTVTKSDTELHRHRAMTSIGSPIRRRVTRANTFKSIDDFSEFEHEKGWHPGAEPGLDPFKTDGGRASLPKLSAACEINIIDFSHDNIHVTRLDNDSLGPFLKEPQPSWAKCRWININGLSWDVVSTLGQYKQLHKLSIEDLLNTRNRTKTDWYANHAFIVFTMIKLVRVSDESSSSDSDSDSDVTSRHSGKSRRGKKGSGFAKGISSAVRSMVGRTRQPKRPTSEKLENGAESSRFQLQSWDTDLSTASGATLERTVQRYNSGPNEARVEFMEKHAALASLDLAVIAEQVSMFITNDNTVISFFELSADIIEKPILTRLYTRDTVLRQSCDASMVGQAIVDAVIDLAIPVATTYGDVIGDLELDILTRPNITHTKKLYIIICELNKILSFINPVVNLINALRDHKTEMSQESATIHLQDSSKGVIITPMTYTYLGDVLDHCVLIQESLNAIKAQADGLINLIFNTIAANQNESMKQLTLATIFFLPLTFLTGYFGQNFQPFGDLDRGITFFWMIAAPMSFATILVLMRDPILEYIKSFLVRRSILRSRKNRRTRSKKRR</sequence>
<comment type="subcellular location">
    <subcellularLocation>
        <location evidence="1">Cell membrane</location>
        <topology evidence="1">Multi-pass membrane protein</topology>
    </subcellularLocation>
</comment>
<feature type="region of interest" description="Disordered" evidence="8">
    <location>
        <begin position="1"/>
        <end position="29"/>
    </location>
</feature>
<feature type="region of interest" description="Disordered" evidence="8">
    <location>
        <begin position="256"/>
        <end position="320"/>
    </location>
</feature>
<organism evidence="10 11">
    <name type="scientific">Phomopsis amygdali</name>
    <name type="common">Fusicoccum amygdali</name>
    <dbReference type="NCBI Taxonomy" id="1214568"/>
    <lineage>
        <taxon>Eukaryota</taxon>
        <taxon>Fungi</taxon>
        <taxon>Dikarya</taxon>
        <taxon>Ascomycota</taxon>
        <taxon>Pezizomycotina</taxon>
        <taxon>Sordariomycetes</taxon>
        <taxon>Sordariomycetidae</taxon>
        <taxon>Diaporthales</taxon>
        <taxon>Diaporthaceae</taxon>
        <taxon>Diaporthe</taxon>
    </lineage>
</organism>
<dbReference type="PANTHER" id="PTHR46494">
    <property type="entry name" value="CORA FAMILY METAL ION TRANSPORTER (EUROFUNG)"/>
    <property type="match status" value="1"/>
</dbReference>
<dbReference type="GO" id="GO:0050897">
    <property type="term" value="F:cobalt ion binding"/>
    <property type="evidence" value="ECO:0007669"/>
    <property type="project" value="TreeGrafter"/>
</dbReference>
<keyword evidence="11" id="KW-1185">Reference proteome</keyword>